<organism evidence="2">
    <name type="scientific">Skeletonema marinoi</name>
    <dbReference type="NCBI Taxonomy" id="267567"/>
    <lineage>
        <taxon>Eukaryota</taxon>
        <taxon>Sar</taxon>
        <taxon>Stramenopiles</taxon>
        <taxon>Ochrophyta</taxon>
        <taxon>Bacillariophyta</taxon>
        <taxon>Coscinodiscophyceae</taxon>
        <taxon>Thalassiosirophycidae</taxon>
        <taxon>Thalassiosirales</taxon>
        <taxon>Skeletonemataceae</taxon>
        <taxon>Skeletonema</taxon>
        <taxon>Skeletonema marinoi-dohrnii complex</taxon>
    </lineage>
</organism>
<evidence type="ECO:0000313" key="2">
    <source>
        <dbReference type="EMBL" id="CAD9588160.1"/>
    </source>
</evidence>
<gene>
    <name evidence="1" type="ORF">SMAR0320_LOCUS5959</name>
    <name evidence="2" type="ORF">SMAR0320_LOCUS5960</name>
</gene>
<reference evidence="2" key="1">
    <citation type="submission" date="2021-01" db="EMBL/GenBank/DDBJ databases">
        <authorList>
            <person name="Corre E."/>
            <person name="Pelletier E."/>
            <person name="Niang G."/>
            <person name="Scheremetjew M."/>
            <person name="Finn R."/>
            <person name="Kale V."/>
            <person name="Holt S."/>
            <person name="Cochrane G."/>
            <person name="Meng A."/>
            <person name="Brown T."/>
            <person name="Cohen L."/>
        </authorList>
    </citation>
    <scope>NUCLEOTIDE SEQUENCE</scope>
    <source>
        <strain evidence="2">SM1012Den-03</strain>
    </source>
</reference>
<dbReference type="EMBL" id="HBGZ01008353">
    <property type="protein sequence ID" value="CAD9588157.1"/>
    <property type="molecule type" value="Transcribed_RNA"/>
</dbReference>
<evidence type="ECO:0000313" key="1">
    <source>
        <dbReference type="EMBL" id="CAD9588157.1"/>
    </source>
</evidence>
<dbReference type="AlphaFoldDB" id="A0A6U3TTB5"/>
<name>A0A6U3TTB5_9STRA</name>
<dbReference type="EMBL" id="HBGZ01008354">
    <property type="protein sequence ID" value="CAD9588160.1"/>
    <property type="molecule type" value="Transcribed_RNA"/>
</dbReference>
<accession>A0A6U3TTB5</accession>
<protein>
    <submittedName>
        <fullName evidence="2">Uncharacterized protein</fullName>
    </submittedName>
</protein>
<proteinExistence type="predicted"/>
<sequence>MTEYVTHLRMKLIQPCVEVYTCLAVVAFLRNCESKDLPALTPISATVILVPFCLHYCIGLDTFLCSVYDVVERNAEEFASPSSHNITFSPVDFSASATSSTLLEGGC</sequence>